<feature type="domain" description="DUF2231" evidence="2">
    <location>
        <begin position="14"/>
        <end position="132"/>
    </location>
</feature>
<proteinExistence type="predicted"/>
<dbReference type="PIRSF" id="PIRSF029509">
    <property type="entry name" value="UCP029509"/>
    <property type="match status" value="1"/>
</dbReference>
<name>A0A365TS67_9GAMM</name>
<reference evidence="4" key="1">
    <citation type="submission" date="2018-06" db="EMBL/GenBank/DDBJ databases">
        <title>Whole genome sequencing of four bacterial strains from South Shetland trench revealing bio-synthetic gene clusters.</title>
        <authorList>
            <person name="Abdel-Mageed W.M."/>
            <person name="Lehri B."/>
            <person name="Jarmusch S."/>
            <person name="Miranda K."/>
            <person name="Goodfellow M."/>
            <person name="Jaspars M."/>
            <person name="Karlyshev A.V."/>
        </authorList>
    </citation>
    <scope>NUCLEOTIDE SEQUENCE [LARGE SCALE GENOMIC DNA]</scope>
    <source>
        <strain evidence="4">SST4</strain>
    </source>
</reference>
<dbReference type="InterPro" id="IPR019251">
    <property type="entry name" value="DUF2231_TM"/>
</dbReference>
<evidence type="ECO:0000313" key="4">
    <source>
        <dbReference type="Proteomes" id="UP000252204"/>
    </source>
</evidence>
<evidence type="ECO:0000256" key="1">
    <source>
        <dbReference type="SAM" id="Phobius"/>
    </source>
</evidence>
<keyword evidence="1" id="KW-0472">Membrane</keyword>
<evidence type="ECO:0000313" key="3">
    <source>
        <dbReference type="EMBL" id="RBI68773.1"/>
    </source>
</evidence>
<organism evidence="3 4">
    <name type="scientific">Vreelandella sulfidaeris</name>
    <dbReference type="NCBI Taxonomy" id="115553"/>
    <lineage>
        <taxon>Bacteria</taxon>
        <taxon>Pseudomonadati</taxon>
        <taxon>Pseudomonadota</taxon>
        <taxon>Gammaproteobacteria</taxon>
        <taxon>Oceanospirillales</taxon>
        <taxon>Halomonadaceae</taxon>
        <taxon>Vreelandella</taxon>
    </lineage>
</organism>
<accession>A0A365TS67</accession>
<dbReference type="RefSeq" id="WP_113268741.1">
    <property type="nucleotide sequence ID" value="NZ_QNTU01000002.1"/>
</dbReference>
<gene>
    <name evidence="3" type="ORF">DQ400_05245</name>
</gene>
<feature type="transmembrane region" description="Helical" evidence="1">
    <location>
        <begin position="83"/>
        <end position="102"/>
    </location>
</feature>
<sequence>MTASSTHTYRSGLHPLHAVLLGGTFPLFLGAMLCDYAYSTTYHIQWATFASWLNVGGLIFTGFAFLCAIIGFFRSSHRNMVRLVYPALLLLTLILGFINALAHARDAWAMMPAGFALSIVVVLLAGTATWVGFSRLGNGGKP</sequence>
<dbReference type="InterPro" id="IPR016923">
    <property type="entry name" value="UCP029509"/>
</dbReference>
<feature type="transmembrane region" description="Helical" evidence="1">
    <location>
        <begin position="18"/>
        <end position="38"/>
    </location>
</feature>
<evidence type="ECO:0000259" key="2">
    <source>
        <dbReference type="Pfam" id="PF09990"/>
    </source>
</evidence>
<keyword evidence="1" id="KW-0812">Transmembrane</keyword>
<dbReference type="EMBL" id="QNTU01000002">
    <property type="protein sequence ID" value="RBI68773.1"/>
    <property type="molecule type" value="Genomic_DNA"/>
</dbReference>
<feature type="transmembrane region" description="Helical" evidence="1">
    <location>
        <begin position="108"/>
        <end position="133"/>
    </location>
</feature>
<keyword evidence="4" id="KW-1185">Reference proteome</keyword>
<feature type="transmembrane region" description="Helical" evidence="1">
    <location>
        <begin position="50"/>
        <end position="71"/>
    </location>
</feature>
<comment type="caution">
    <text evidence="3">The sequence shown here is derived from an EMBL/GenBank/DDBJ whole genome shotgun (WGS) entry which is preliminary data.</text>
</comment>
<keyword evidence="1" id="KW-1133">Transmembrane helix</keyword>
<dbReference type="Pfam" id="PF09990">
    <property type="entry name" value="DUF2231"/>
    <property type="match status" value="1"/>
</dbReference>
<dbReference type="OrthoDB" id="2873672at2"/>
<dbReference type="Proteomes" id="UP000252204">
    <property type="component" value="Unassembled WGS sequence"/>
</dbReference>
<dbReference type="AlphaFoldDB" id="A0A365TS67"/>
<protein>
    <recommendedName>
        <fullName evidence="2">DUF2231 domain-containing protein</fullName>
    </recommendedName>
</protein>